<protein>
    <submittedName>
        <fullName evidence="2">Uncharacterized protein</fullName>
    </submittedName>
</protein>
<evidence type="ECO:0000256" key="1">
    <source>
        <dbReference type="SAM" id="MobiDB-lite"/>
    </source>
</evidence>
<gene>
    <name evidence="2" type="ORF">MPSYJ_52750</name>
</gene>
<dbReference type="EMBL" id="AP022574">
    <property type="protein sequence ID" value="BBX71814.1"/>
    <property type="molecule type" value="Genomic_DNA"/>
</dbReference>
<reference evidence="2 3" key="1">
    <citation type="journal article" date="2019" name="Emerg. Microbes Infect.">
        <title>Comprehensive subspecies identification of 175 nontuberculous mycobacteria species based on 7547 genomic profiles.</title>
        <authorList>
            <person name="Matsumoto Y."/>
            <person name="Kinjo T."/>
            <person name="Motooka D."/>
            <person name="Nabeya D."/>
            <person name="Jung N."/>
            <person name="Uechi K."/>
            <person name="Horii T."/>
            <person name="Iida T."/>
            <person name="Fujita J."/>
            <person name="Nakamura S."/>
        </authorList>
    </citation>
    <scope>NUCLEOTIDE SEQUENCE [LARGE SCALE GENOMIC DNA]</scope>
    <source>
        <strain evidence="2 3">JCM 13323</strain>
    </source>
</reference>
<sequence>MPTTDTSIISGRTSIMGLRAFEPADLRYSALMPTIAAIIAIGISRASGLTAVASGSGGGASRAIRPPGGCSGSMHV</sequence>
<evidence type="ECO:0000313" key="3">
    <source>
        <dbReference type="Proteomes" id="UP000466514"/>
    </source>
</evidence>
<dbReference type="AlphaFoldDB" id="A0A7I7MHK1"/>
<feature type="region of interest" description="Disordered" evidence="1">
    <location>
        <begin position="55"/>
        <end position="76"/>
    </location>
</feature>
<name>A0A7I7MHK1_9MYCO</name>
<organism evidence="2 3">
    <name type="scientific">Mycolicibacterium psychrotolerans</name>
    <dbReference type="NCBI Taxonomy" id="216929"/>
    <lineage>
        <taxon>Bacteria</taxon>
        <taxon>Bacillati</taxon>
        <taxon>Actinomycetota</taxon>
        <taxon>Actinomycetes</taxon>
        <taxon>Mycobacteriales</taxon>
        <taxon>Mycobacteriaceae</taxon>
        <taxon>Mycolicibacterium</taxon>
    </lineage>
</organism>
<dbReference type="Proteomes" id="UP000466514">
    <property type="component" value="Chromosome"/>
</dbReference>
<keyword evidence="3" id="KW-1185">Reference proteome</keyword>
<evidence type="ECO:0000313" key="2">
    <source>
        <dbReference type="EMBL" id="BBX71814.1"/>
    </source>
</evidence>
<proteinExistence type="predicted"/>
<accession>A0A7I7MHK1</accession>
<dbReference type="KEGG" id="mpsc:MPSYJ_52750"/>